<comment type="caution">
    <text evidence="2">The sequence shown here is derived from an EMBL/GenBank/DDBJ whole genome shotgun (WGS) entry which is preliminary data.</text>
</comment>
<organism evidence="2 3">
    <name type="scientific">Wickerhamomyces pijperi</name>
    <name type="common">Yeast</name>
    <name type="synonym">Pichia pijperi</name>
    <dbReference type="NCBI Taxonomy" id="599730"/>
    <lineage>
        <taxon>Eukaryota</taxon>
        <taxon>Fungi</taxon>
        <taxon>Dikarya</taxon>
        <taxon>Ascomycota</taxon>
        <taxon>Saccharomycotina</taxon>
        <taxon>Saccharomycetes</taxon>
        <taxon>Phaffomycetales</taxon>
        <taxon>Wickerhamomycetaceae</taxon>
        <taxon>Wickerhamomyces</taxon>
    </lineage>
</organism>
<dbReference type="AlphaFoldDB" id="A0A9P8TS70"/>
<feature type="compositionally biased region" description="Polar residues" evidence="1">
    <location>
        <begin position="128"/>
        <end position="154"/>
    </location>
</feature>
<name>A0A9P8TS70_WICPI</name>
<feature type="region of interest" description="Disordered" evidence="1">
    <location>
        <begin position="38"/>
        <end position="113"/>
    </location>
</feature>
<reference evidence="2" key="2">
    <citation type="submission" date="2021-01" db="EMBL/GenBank/DDBJ databases">
        <authorList>
            <person name="Schikora-Tamarit M.A."/>
        </authorList>
    </citation>
    <scope>NUCLEOTIDE SEQUENCE</scope>
    <source>
        <strain evidence="2">CBS2887</strain>
    </source>
</reference>
<dbReference type="EMBL" id="JAEUBG010000104">
    <property type="protein sequence ID" value="KAH3688861.1"/>
    <property type="molecule type" value="Genomic_DNA"/>
</dbReference>
<evidence type="ECO:0000256" key="1">
    <source>
        <dbReference type="SAM" id="MobiDB-lite"/>
    </source>
</evidence>
<keyword evidence="3" id="KW-1185">Reference proteome</keyword>
<evidence type="ECO:0000313" key="3">
    <source>
        <dbReference type="Proteomes" id="UP000774326"/>
    </source>
</evidence>
<accession>A0A9P8TS70</accession>
<gene>
    <name evidence="2" type="ORF">WICPIJ_000167</name>
</gene>
<sequence length="168" mass="18788">MNFSNVLLGNNEGRLAEDVVDFFQGLTLGFRHEQELVDDPKEGDPTVEAQGQPSQSEGVLHLGETVSDSEIPQVQEGRSNSHTDGSGLQVERFSRNNPRQTSIRPEETHVQDQTGEVQPFNSFQMRVQVQSISSTHQNQTNEEPNNVHTPSTSPIFVHPQDRWNGTNQ</sequence>
<feature type="region of interest" description="Disordered" evidence="1">
    <location>
        <begin position="128"/>
        <end position="168"/>
    </location>
</feature>
<proteinExistence type="predicted"/>
<feature type="compositionally biased region" description="Polar residues" evidence="1">
    <location>
        <begin position="66"/>
        <end position="86"/>
    </location>
</feature>
<reference evidence="2" key="1">
    <citation type="journal article" date="2021" name="Open Biol.">
        <title>Shared evolutionary footprints suggest mitochondrial oxidative damage underlies multiple complex I losses in fungi.</title>
        <authorList>
            <person name="Schikora-Tamarit M.A."/>
            <person name="Marcet-Houben M."/>
            <person name="Nosek J."/>
            <person name="Gabaldon T."/>
        </authorList>
    </citation>
    <scope>NUCLEOTIDE SEQUENCE</scope>
    <source>
        <strain evidence="2">CBS2887</strain>
    </source>
</reference>
<dbReference type="Proteomes" id="UP000774326">
    <property type="component" value="Unassembled WGS sequence"/>
</dbReference>
<protein>
    <submittedName>
        <fullName evidence="2">Uncharacterized protein</fullName>
    </submittedName>
</protein>
<evidence type="ECO:0000313" key="2">
    <source>
        <dbReference type="EMBL" id="KAH3688861.1"/>
    </source>
</evidence>